<evidence type="ECO:0000313" key="2">
    <source>
        <dbReference type="EMBL" id="MBE6269975.1"/>
    </source>
</evidence>
<dbReference type="EMBL" id="SUYC01000003">
    <property type="protein sequence ID" value="MBE6269975.1"/>
    <property type="molecule type" value="Genomic_DNA"/>
</dbReference>
<dbReference type="AlphaFoldDB" id="A0A9D5SAT6"/>
<proteinExistence type="predicted"/>
<dbReference type="PROSITE" id="PS51318">
    <property type="entry name" value="TAT"/>
    <property type="match status" value="1"/>
</dbReference>
<evidence type="ECO:0000256" key="1">
    <source>
        <dbReference type="SAM" id="SignalP"/>
    </source>
</evidence>
<evidence type="ECO:0000313" key="3">
    <source>
        <dbReference type="Proteomes" id="UP000806522"/>
    </source>
</evidence>
<dbReference type="InterPro" id="IPR006311">
    <property type="entry name" value="TAT_signal"/>
</dbReference>
<gene>
    <name evidence="2" type="ORF">E7101_03385</name>
</gene>
<sequence>MMDRRDFIKKTTLAAAGAAITSPVSAMLANAESGRTLKILLVNGSSRNDGNTFCCRFSRVPTWRRHCHTPNTEYDV</sequence>
<accession>A0A9D5SAT6</accession>
<dbReference type="InterPro" id="IPR019546">
    <property type="entry name" value="TAT_signal_bac_arc"/>
</dbReference>
<reference evidence="2" key="1">
    <citation type="submission" date="2019-04" db="EMBL/GenBank/DDBJ databases">
        <title>Evolution of Biomass-Degrading Anaerobic Consortia Revealed by Metagenomics.</title>
        <authorList>
            <person name="Peng X."/>
        </authorList>
    </citation>
    <scope>NUCLEOTIDE SEQUENCE</scope>
    <source>
        <strain evidence="2">SIG140</strain>
    </source>
</reference>
<protein>
    <submittedName>
        <fullName evidence="2">Twin-arginine translocation signal domain-containing protein</fullName>
    </submittedName>
</protein>
<keyword evidence="1" id="KW-0732">Signal</keyword>
<feature type="chain" id="PRO_5039358665" evidence="1">
    <location>
        <begin position="27"/>
        <end position="76"/>
    </location>
</feature>
<name>A0A9D5SAT6_XYLRU</name>
<dbReference type="Proteomes" id="UP000806522">
    <property type="component" value="Unassembled WGS sequence"/>
</dbReference>
<feature type="signal peptide" evidence="1">
    <location>
        <begin position="1"/>
        <end position="26"/>
    </location>
</feature>
<dbReference type="NCBIfam" id="TIGR01409">
    <property type="entry name" value="TAT_signal_seq"/>
    <property type="match status" value="1"/>
</dbReference>
<comment type="caution">
    <text evidence="2">The sequence shown here is derived from an EMBL/GenBank/DDBJ whole genome shotgun (WGS) entry which is preliminary data.</text>
</comment>
<organism evidence="2 3">
    <name type="scientific">Xylanibacter ruminicola</name>
    <name type="common">Prevotella ruminicola</name>
    <dbReference type="NCBI Taxonomy" id="839"/>
    <lineage>
        <taxon>Bacteria</taxon>
        <taxon>Pseudomonadati</taxon>
        <taxon>Bacteroidota</taxon>
        <taxon>Bacteroidia</taxon>
        <taxon>Bacteroidales</taxon>
        <taxon>Prevotellaceae</taxon>
        <taxon>Xylanibacter</taxon>
    </lineage>
</organism>